<dbReference type="EMBL" id="JPKZ01000640">
    <property type="protein sequence ID" value="KHN86176.1"/>
    <property type="molecule type" value="Genomic_DNA"/>
</dbReference>
<reference evidence="5" key="2">
    <citation type="submission" date="2018-11" db="EMBL/GenBank/DDBJ databases">
        <authorList>
            <consortium name="Pathogen Informatics"/>
        </authorList>
    </citation>
    <scope>NUCLEOTIDE SEQUENCE [LARGE SCALE GENOMIC DNA]</scope>
</reference>
<reference evidence="4 6" key="1">
    <citation type="submission" date="2014-11" db="EMBL/GenBank/DDBJ databases">
        <title>Genetic blueprint of the zoonotic pathogen Toxocara canis.</title>
        <authorList>
            <person name="Zhu X.-Q."/>
            <person name="Korhonen P.K."/>
            <person name="Cai H."/>
            <person name="Young N.D."/>
            <person name="Nejsum P."/>
            <person name="von Samson-Himmelstjerna G."/>
            <person name="Boag P.R."/>
            <person name="Tan P."/>
            <person name="Li Q."/>
            <person name="Min J."/>
            <person name="Yang Y."/>
            <person name="Wang X."/>
            <person name="Fang X."/>
            <person name="Hall R.S."/>
            <person name="Hofmann A."/>
            <person name="Sternberg P.W."/>
            <person name="Jex A.R."/>
            <person name="Gasser R.B."/>
        </authorList>
    </citation>
    <scope>NUCLEOTIDE SEQUENCE [LARGE SCALE GENOMIC DNA]</scope>
    <source>
        <strain evidence="4">PN_DK_2014</strain>
    </source>
</reference>
<comment type="similarity">
    <text evidence="1">Belongs to the STEEP1 family.</text>
</comment>
<dbReference type="STRING" id="6265.A0A0B2VRK4"/>
<evidence type="ECO:0000256" key="1">
    <source>
        <dbReference type="ARBA" id="ARBA00024205"/>
    </source>
</evidence>
<evidence type="ECO:0000259" key="3">
    <source>
        <dbReference type="Pfam" id="PF25809"/>
    </source>
</evidence>
<dbReference type="Proteomes" id="UP000031036">
    <property type="component" value="Unassembled WGS sequence"/>
</dbReference>
<evidence type="ECO:0000313" key="6">
    <source>
        <dbReference type="Proteomes" id="UP000031036"/>
    </source>
</evidence>
<gene>
    <name evidence="4" type="ORF">Tcan_10069</name>
    <name evidence="5" type="ORF">TCNE_LOCUS8796</name>
</gene>
<protein>
    <recommendedName>
        <fullName evidence="2">STING ER exit protein</fullName>
    </recommendedName>
</protein>
<dbReference type="EMBL" id="UYWY01019999">
    <property type="protein sequence ID" value="VDM40117.1"/>
    <property type="molecule type" value="Genomic_DNA"/>
</dbReference>
<dbReference type="InterPro" id="IPR057965">
    <property type="entry name" value="STEEP1_dom"/>
</dbReference>
<dbReference type="OrthoDB" id="418131at2759"/>
<dbReference type="GO" id="GO:0006888">
    <property type="term" value="P:endoplasmic reticulum to Golgi vesicle-mediated transport"/>
    <property type="evidence" value="ECO:0007669"/>
    <property type="project" value="TreeGrafter"/>
</dbReference>
<sequence length="228" mass="26430">MASMIEGDPHEVEHVEDDRFRGEGKIVDEQDREEHFVKPLHTYYCHCGQMAMISDTLIARMPLRKRDRARVIDPQRTVAKTFCDNGDTVYIRRPEGLEQQYRKNCRKCGIPLFYQHPFNLKFVFIFDNAILSAQQVGGLKLANEEQPVKKVIMTKHVKNQGKVGSVTVSTVEEAEDELEAREIAESYTLNARMIEYQMRRKGMNKNRVAEELIDAERRRSATKRGTLL</sequence>
<accession>A0A0B2VRK4</accession>
<dbReference type="PANTHER" id="PTHR46355">
    <property type="entry name" value="UPF0428 PROTEIN CXORF56"/>
    <property type="match status" value="1"/>
</dbReference>
<feature type="domain" description="STEEP1" evidence="3">
    <location>
        <begin position="37"/>
        <end position="136"/>
    </location>
</feature>
<dbReference type="InterPro" id="IPR029704">
    <property type="entry name" value="STEEP-like"/>
</dbReference>
<dbReference type="AlphaFoldDB" id="A0A0B2VRK4"/>
<dbReference type="OMA" id="QQYRKNC"/>
<dbReference type="PANTHER" id="PTHR46355:SF1">
    <property type="entry name" value="STING ER EXIT PROTEIN"/>
    <property type="match status" value="1"/>
</dbReference>
<dbReference type="GO" id="GO:0090158">
    <property type="term" value="P:endoplasmic reticulum membrane organization"/>
    <property type="evidence" value="ECO:0007669"/>
    <property type="project" value="TreeGrafter"/>
</dbReference>
<name>A0A0B2VRK4_TOXCA</name>
<organism evidence="4 6">
    <name type="scientific">Toxocara canis</name>
    <name type="common">Canine roundworm</name>
    <dbReference type="NCBI Taxonomy" id="6265"/>
    <lineage>
        <taxon>Eukaryota</taxon>
        <taxon>Metazoa</taxon>
        <taxon>Ecdysozoa</taxon>
        <taxon>Nematoda</taxon>
        <taxon>Chromadorea</taxon>
        <taxon>Rhabditida</taxon>
        <taxon>Spirurina</taxon>
        <taxon>Ascaridomorpha</taxon>
        <taxon>Ascaridoidea</taxon>
        <taxon>Toxocaridae</taxon>
        <taxon>Toxocara</taxon>
    </lineage>
</organism>
<keyword evidence="6" id="KW-1185">Reference proteome</keyword>
<dbReference type="Pfam" id="PF25809">
    <property type="entry name" value="STEEP1"/>
    <property type="match status" value="1"/>
</dbReference>
<evidence type="ECO:0000313" key="4">
    <source>
        <dbReference type="EMBL" id="KHN86176.1"/>
    </source>
</evidence>
<proteinExistence type="inferred from homology"/>
<evidence type="ECO:0000313" key="5">
    <source>
        <dbReference type="EMBL" id="VDM40117.1"/>
    </source>
</evidence>
<evidence type="ECO:0000256" key="2">
    <source>
        <dbReference type="ARBA" id="ARBA00024237"/>
    </source>
</evidence>
<dbReference type="GO" id="GO:0005737">
    <property type="term" value="C:cytoplasm"/>
    <property type="evidence" value="ECO:0007669"/>
    <property type="project" value="GOC"/>
</dbReference>